<evidence type="ECO:0000256" key="7">
    <source>
        <dbReference type="PROSITE-ProRule" id="PRU01091"/>
    </source>
</evidence>
<evidence type="ECO:0000313" key="10">
    <source>
        <dbReference type="EMBL" id="RSE22502.1"/>
    </source>
</evidence>
<evidence type="ECO:0000256" key="4">
    <source>
        <dbReference type="ARBA" id="ARBA00023125"/>
    </source>
</evidence>
<evidence type="ECO:0000256" key="6">
    <source>
        <dbReference type="PROSITE-ProRule" id="PRU00169"/>
    </source>
</evidence>
<evidence type="ECO:0000259" key="9">
    <source>
        <dbReference type="PROSITE" id="PS51755"/>
    </source>
</evidence>
<dbReference type="InterPro" id="IPR001867">
    <property type="entry name" value="OmpR/PhoB-type_DNA-bd"/>
</dbReference>
<dbReference type="PANTHER" id="PTHR48111:SF75">
    <property type="entry name" value="TRANSCRIPTIONAL REGULATORY PROTEIN BASR"/>
    <property type="match status" value="1"/>
</dbReference>
<protein>
    <submittedName>
        <fullName evidence="10">Two-component system response regulator PmrA</fullName>
    </submittedName>
</protein>
<dbReference type="Gene3D" id="3.40.50.2300">
    <property type="match status" value="1"/>
</dbReference>
<dbReference type="GO" id="GO:0000156">
    <property type="term" value="F:phosphorelay response regulator activity"/>
    <property type="evidence" value="ECO:0007669"/>
    <property type="project" value="TreeGrafter"/>
</dbReference>
<evidence type="ECO:0000256" key="3">
    <source>
        <dbReference type="ARBA" id="ARBA00023015"/>
    </source>
</evidence>
<dbReference type="CDD" id="cd00383">
    <property type="entry name" value="trans_reg_C"/>
    <property type="match status" value="1"/>
</dbReference>
<dbReference type="CDD" id="cd17624">
    <property type="entry name" value="REC_OmpR_PmrA-like"/>
    <property type="match status" value="1"/>
</dbReference>
<dbReference type="Gene3D" id="1.10.10.10">
    <property type="entry name" value="Winged helix-like DNA-binding domain superfamily/Winged helix DNA-binding domain"/>
    <property type="match status" value="1"/>
</dbReference>
<dbReference type="PROSITE" id="PS50110">
    <property type="entry name" value="RESPONSE_REGULATORY"/>
    <property type="match status" value="1"/>
</dbReference>
<dbReference type="SMART" id="SM00862">
    <property type="entry name" value="Trans_reg_C"/>
    <property type="match status" value="1"/>
</dbReference>
<dbReference type="GO" id="GO:0006355">
    <property type="term" value="P:regulation of DNA-templated transcription"/>
    <property type="evidence" value="ECO:0007669"/>
    <property type="project" value="InterPro"/>
</dbReference>
<evidence type="ECO:0000256" key="5">
    <source>
        <dbReference type="ARBA" id="ARBA00023163"/>
    </source>
</evidence>
<dbReference type="Pfam" id="PF00072">
    <property type="entry name" value="Response_reg"/>
    <property type="match status" value="1"/>
</dbReference>
<dbReference type="PROSITE" id="PS51755">
    <property type="entry name" value="OMPR_PHOB"/>
    <property type="match status" value="1"/>
</dbReference>
<dbReference type="InterPro" id="IPR039420">
    <property type="entry name" value="WalR-like"/>
</dbReference>
<dbReference type="GO" id="GO:0032993">
    <property type="term" value="C:protein-DNA complex"/>
    <property type="evidence" value="ECO:0007669"/>
    <property type="project" value="TreeGrafter"/>
</dbReference>
<dbReference type="EMBL" id="RHXB01000017">
    <property type="protein sequence ID" value="RSE22502.1"/>
    <property type="molecule type" value="Genomic_DNA"/>
</dbReference>
<accession>A0A427UPR4</accession>
<feature type="DNA-binding region" description="OmpR/PhoB-type" evidence="7">
    <location>
        <begin position="124"/>
        <end position="218"/>
    </location>
</feature>
<keyword evidence="4 7" id="KW-0238">DNA-binding</keyword>
<keyword evidence="2" id="KW-0902">Two-component regulatory system</keyword>
<dbReference type="SUPFAM" id="SSF52172">
    <property type="entry name" value="CheY-like"/>
    <property type="match status" value="1"/>
</dbReference>
<dbReference type="SMART" id="SM00448">
    <property type="entry name" value="REC"/>
    <property type="match status" value="1"/>
</dbReference>
<dbReference type="Gene3D" id="6.10.250.690">
    <property type="match status" value="1"/>
</dbReference>
<dbReference type="GO" id="GO:0005829">
    <property type="term" value="C:cytosol"/>
    <property type="evidence" value="ECO:0007669"/>
    <property type="project" value="TreeGrafter"/>
</dbReference>
<comment type="caution">
    <text evidence="10">The sequence shown here is derived from an EMBL/GenBank/DDBJ whole genome shotgun (WGS) entry which is preliminary data.</text>
</comment>
<reference evidence="10 11" key="1">
    <citation type="submission" date="2018-10" db="EMBL/GenBank/DDBJ databases">
        <title>Transmission dynamics of multidrug resistant bacteria on intensive care unit surfaces.</title>
        <authorList>
            <person name="D'Souza A.W."/>
            <person name="Potter R.F."/>
            <person name="Wallace M."/>
            <person name="Shupe A."/>
            <person name="Patel S."/>
            <person name="Sun S."/>
            <person name="Gul D."/>
            <person name="Kwon J.H."/>
            <person name="Andleeb S."/>
            <person name="Burnham C.-A.D."/>
            <person name="Dantas G."/>
        </authorList>
    </citation>
    <scope>NUCLEOTIDE SEQUENCE [LARGE SCALE GENOMIC DNA]</scope>
    <source>
        <strain evidence="10 11">AS_373</strain>
    </source>
</reference>
<feature type="domain" description="OmpR/PhoB-type" evidence="9">
    <location>
        <begin position="124"/>
        <end position="218"/>
    </location>
</feature>
<sequence length="226" mass="25142">MKILVVEDDALLLQGLLMALQGEGYACDGVSTARAAEASLLAGQYSLMILDLGLPDEDGLHVLLRLRRQKMMLPVLILTARDSVNERIAGLDAGADDYLIKPFALDELLARIRALIRRHANQADNTLAVGNLTLDMTHRTARLDGVQVELTPKEYAILCRLMLKAGHPVHREILYNDIYNWDNEPSTNTLEVHIHNLRDKIGKATIRTVRGFGYALIKPSEESEPL</sequence>
<dbReference type="FunFam" id="1.10.10.10:FF:000005">
    <property type="entry name" value="Two-component system response regulator"/>
    <property type="match status" value="1"/>
</dbReference>
<dbReference type="GO" id="GO:0000976">
    <property type="term" value="F:transcription cis-regulatory region binding"/>
    <property type="evidence" value="ECO:0007669"/>
    <property type="project" value="TreeGrafter"/>
</dbReference>
<keyword evidence="5" id="KW-0804">Transcription</keyword>
<keyword evidence="1 6" id="KW-0597">Phosphoprotein</keyword>
<dbReference type="InterPro" id="IPR001789">
    <property type="entry name" value="Sig_transdc_resp-reg_receiver"/>
</dbReference>
<dbReference type="AlphaFoldDB" id="A0A427UPR4"/>
<feature type="modified residue" description="4-aspartylphosphate" evidence="6">
    <location>
        <position position="51"/>
    </location>
</feature>
<gene>
    <name evidence="10" type="ORF">EGT71_20700</name>
</gene>
<keyword evidence="3" id="KW-0805">Transcription regulation</keyword>
<evidence type="ECO:0000256" key="2">
    <source>
        <dbReference type="ARBA" id="ARBA00023012"/>
    </source>
</evidence>
<dbReference type="InterPro" id="IPR011006">
    <property type="entry name" value="CheY-like_superfamily"/>
</dbReference>
<dbReference type="Pfam" id="PF00486">
    <property type="entry name" value="Trans_reg_C"/>
    <property type="match status" value="1"/>
</dbReference>
<dbReference type="NCBIfam" id="NF007928">
    <property type="entry name" value="PRK10643.1"/>
    <property type="match status" value="1"/>
</dbReference>
<evidence type="ECO:0000259" key="8">
    <source>
        <dbReference type="PROSITE" id="PS50110"/>
    </source>
</evidence>
<dbReference type="OrthoDB" id="9802426at2"/>
<feature type="domain" description="Response regulatory" evidence="8">
    <location>
        <begin position="2"/>
        <end position="116"/>
    </location>
</feature>
<dbReference type="Proteomes" id="UP000275331">
    <property type="component" value="Unassembled WGS sequence"/>
</dbReference>
<evidence type="ECO:0000313" key="11">
    <source>
        <dbReference type="Proteomes" id="UP000275331"/>
    </source>
</evidence>
<dbReference type="RefSeq" id="WP_125295231.1">
    <property type="nucleotide sequence ID" value="NZ_RHWZ01000016.1"/>
</dbReference>
<organism evidence="10 11">
    <name type="scientific">Atlantibacter subterraneus</name>
    <dbReference type="NCBI Taxonomy" id="255519"/>
    <lineage>
        <taxon>Bacteria</taxon>
        <taxon>Pseudomonadati</taxon>
        <taxon>Pseudomonadota</taxon>
        <taxon>Gammaproteobacteria</taxon>
        <taxon>Enterobacterales</taxon>
        <taxon>Enterobacteriaceae</taxon>
        <taxon>Atlantibacter</taxon>
    </lineage>
</organism>
<dbReference type="PANTHER" id="PTHR48111">
    <property type="entry name" value="REGULATOR OF RPOS"/>
    <property type="match status" value="1"/>
</dbReference>
<dbReference type="InterPro" id="IPR036388">
    <property type="entry name" value="WH-like_DNA-bd_sf"/>
</dbReference>
<evidence type="ECO:0000256" key="1">
    <source>
        <dbReference type="ARBA" id="ARBA00022553"/>
    </source>
</evidence>
<name>A0A427UPR4_9ENTR</name>
<proteinExistence type="predicted"/>